<evidence type="ECO:0000259" key="2">
    <source>
        <dbReference type="Pfam" id="PF05305"/>
    </source>
</evidence>
<dbReference type="EMBL" id="JAHCLR010000071">
    <property type="protein sequence ID" value="MBS9536008.1"/>
    <property type="molecule type" value="Genomic_DNA"/>
</dbReference>
<reference evidence="3 4" key="1">
    <citation type="submission" date="2021-05" db="EMBL/GenBank/DDBJ databases">
        <title>Mycobacterium acidophilum sp. nov., an extremely acid-tolerant member of the genus Mycobacterium.</title>
        <authorList>
            <person name="Xia J."/>
        </authorList>
    </citation>
    <scope>NUCLEOTIDE SEQUENCE [LARGE SCALE GENOMIC DNA]</scope>
    <source>
        <strain evidence="3 4">M1</strain>
    </source>
</reference>
<accession>A0ABS5RNX2</accession>
<feature type="signal peptide" evidence="1">
    <location>
        <begin position="1"/>
        <end position="22"/>
    </location>
</feature>
<protein>
    <submittedName>
        <fullName evidence="3">DUF732 domain-containing protein</fullName>
    </submittedName>
</protein>
<proteinExistence type="predicted"/>
<comment type="caution">
    <text evidence="3">The sequence shown here is derived from an EMBL/GenBank/DDBJ whole genome shotgun (WGS) entry which is preliminary data.</text>
</comment>
<keyword evidence="1" id="KW-0732">Signal</keyword>
<name>A0ABS5RNX2_9MYCO</name>
<dbReference type="InterPro" id="IPR007969">
    <property type="entry name" value="DUF732"/>
</dbReference>
<dbReference type="RefSeq" id="WP_214094853.1">
    <property type="nucleotide sequence ID" value="NZ_JAHCLR010000071.1"/>
</dbReference>
<evidence type="ECO:0000256" key="1">
    <source>
        <dbReference type="SAM" id="SignalP"/>
    </source>
</evidence>
<evidence type="ECO:0000313" key="3">
    <source>
        <dbReference type="EMBL" id="MBS9536008.1"/>
    </source>
</evidence>
<feature type="chain" id="PRO_5047172974" evidence="1">
    <location>
        <begin position="23"/>
        <end position="104"/>
    </location>
</feature>
<sequence length="104" mass="10433">MKRLLLLAATAAAIGLAGTAHADPTIATGNDAQFLAGLSGAGLHHRASDTVTVSAGRAVCQLMNAGLSPMDTVTAVQTTNPGFTLQEAGQFAAIAASNYCPEHV</sequence>
<evidence type="ECO:0000313" key="4">
    <source>
        <dbReference type="Proteomes" id="UP001519535"/>
    </source>
</evidence>
<feature type="domain" description="DUF732" evidence="2">
    <location>
        <begin position="30"/>
        <end position="102"/>
    </location>
</feature>
<dbReference type="Pfam" id="PF05305">
    <property type="entry name" value="DUF732"/>
    <property type="match status" value="1"/>
</dbReference>
<gene>
    <name evidence="3" type="ORF">KIH27_20705</name>
</gene>
<keyword evidence="4" id="KW-1185">Reference proteome</keyword>
<dbReference type="Proteomes" id="UP001519535">
    <property type="component" value="Unassembled WGS sequence"/>
</dbReference>
<organism evidence="3 4">
    <name type="scientific">Mycolicibacter acidiphilus</name>
    <dbReference type="NCBI Taxonomy" id="2835306"/>
    <lineage>
        <taxon>Bacteria</taxon>
        <taxon>Bacillati</taxon>
        <taxon>Actinomycetota</taxon>
        <taxon>Actinomycetes</taxon>
        <taxon>Mycobacteriales</taxon>
        <taxon>Mycobacteriaceae</taxon>
        <taxon>Mycolicibacter</taxon>
    </lineage>
</organism>